<organism evidence="1 2">
    <name type="scientific">Streblomastix strix</name>
    <dbReference type="NCBI Taxonomy" id="222440"/>
    <lineage>
        <taxon>Eukaryota</taxon>
        <taxon>Metamonada</taxon>
        <taxon>Preaxostyla</taxon>
        <taxon>Oxymonadida</taxon>
        <taxon>Streblomastigidae</taxon>
        <taxon>Streblomastix</taxon>
    </lineage>
</organism>
<proteinExistence type="predicted"/>
<gene>
    <name evidence="1" type="ORF">EZS28_005949</name>
</gene>
<reference evidence="1 2" key="1">
    <citation type="submission" date="2019-03" db="EMBL/GenBank/DDBJ databases">
        <title>Single cell metagenomics reveals metabolic interactions within the superorganism composed of flagellate Streblomastix strix and complex community of Bacteroidetes bacteria on its surface.</title>
        <authorList>
            <person name="Treitli S.C."/>
            <person name="Kolisko M."/>
            <person name="Husnik F."/>
            <person name="Keeling P."/>
            <person name="Hampl V."/>
        </authorList>
    </citation>
    <scope>NUCLEOTIDE SEQUENCE [LARGE SCALE GENOMIC DNA]</scope>
    <source>
        <strain evidence="1">ST1C</strain>
    </source>
</reference>
<sequence>MSDRTNIQVTLQGSLAPDIVDNSMISADENQNSHISFIATRAYPTPTFAQITRHMHYLCDAIIRFTFDDVPDPQIQQLIMIRFCLYLAKFIEYIIFTECAESVLIKVPSDNFCVCSLTALLKQIDPRFLLFIVRKYYSQVPTNSFCWVYGMHIVEQSY</sequence>
<dbReference type="Proteomes" id="UP000324800">
    <property type="component" value="Unassembled WGS sequence"/>
</dbReference>
<name>A0A5J4WUD9_9EUKA</name>
<dbReference type="EMBL" id="SNRW01000938">
    <property type="protein sequence ID" value="KAA6398521.1"/>
    <property type="molecule type" value="Genomic_DNA"/>
</dbReference>
<accession>A0A5J4WUD9</accession>
<protein>
    <submittedName>
        <fullName evidence="1">Uncharacterized protein</fullName>
    </submittedName>
</protein>
<comment type="caution">
    <text evidence="1">The sequence shown here is derived from an EMBL/GenBank/DDBJ whole genome shotgun (WGS) entry which is preliminary data.</text>
</comment>
<evidence type="ECO:0000313" key="1">
    <source>
        <dbReference type="EMBL" id="KAA6398521.1"/>
    </source>
</evidence>
<dbReference type="AlphaFoldDB" id="A0A5J4WUD9"/>
<evidence type="ECO:0000313" key="2">
    <source>
        <dbReference type="Proteomes" id="UP000324800"/>
    </source>
</evidence>